<feature type="transmembrane region" description="Helical" evidence="4">
    <location>
        <begin position="385"/>
        <end position="407"/>
    </location>
</feature>
<evidence type="ECO:0000313" key="7">
    <source>
        <dbReference type="Proteomes" id="UP000516437"/>
    </source>
</evidence>
<evidence type="ECO:0000256" key="3">
    <source>
        <dbReference type="ARBA" id="ARBA00022840"/>
    </source>
</evidence>
<feature type="domain" description="ABC transporter" evidence="5">
    <location>
        <begin position="33"/>
        <end position="258"/>
    </location>
</feature>
<keyword evidence="2" id="KW-0547">Nucleotide-binding</keyword>
<evidence type="ECO:0000256" key="2">
    <source>
        <dbReference type="ARBA" id="ARBA00022741"/>
    </source>
</evidence>
<evidence type="ECO:0000313" key="6">
    <source>
        <dbReference type="EMBL" id="KAB1210568.1"/>
    </source>
</evidence>
<evidence type="ECO:0000256" key="4">
    <source>
        <dbReference type="SAM" id="Phobius"/>
    </source>
</evidence>
<dbReference type="InterPro" id="IPR027417">
    <property type="entry name" value="P-loop_NTPase"/>
</dbReference>
<feature type="transmembrane region" description="Helical" evidence="4">
    <location>
        <begin position="462"/>
        <end position="480"/>
    </location>
</feature>
<keyword evidence="3" id="KW-0067">ATP-binding</keyword>
<dbReference type="OrthoDB" id="417037at2759"/>
<dbReference type="InterPro" id="IPR050334">
    <property type="entry name" value="Molybdenum_import_ModC"/>
</dbReference>
<dbReference type="PROSITE" id="PS00211">
    <property type="entry name" value="ABC_TRANSPORTER_1"/>
    <property type="match status" value="1"/>
</dbReference>
<feature type="transmembrane region" description="Helical" evidence="4">
    <location>
        <begin position="439"/>
        <end position="456"/>
    </location>
</feature>
<dbReference type="PANTHER" id="PTHR43514">
    <property type="entry name" value="ABC TRANSPORTER I FAMILY MEMBER 10"/>
    <property type="match status" value="1"/>
</dbReference>
<dbReference type="CDD" id="cd03225">
    <property type="entry name" value="ABC_cobalt_CbiO_domain1"/>
    <property type="match status" value="1"/>
</dbReference>
<dbReference type="AlphaFoldDB" id="A0A6A1VFH4"/>
<dbReference type="InterPro" id="IPR003439">
    <property type="entry name" value="ABC_transporter-like_ATP-bd"/>
</dbReference>
<dbReference type="PANTHER" id="PTHR43514:SF4">
    <property type="entry name" value="ABC TRANSPORTER I FAMILY MEMBER 10"/>
    <property type="match status" value="1"/>
</dbReference>
<dbReference type="GO" id="GO:0016020">
    <property type="term" value="C:membrane"/>
    <property type="evidence" value="ECO:0007669"/>
    <property type="project" value="InterPro"/>
</dbReference>
<organism evidence="6 7">
    <name type="scientific">Morella rubra</name>
    <name type="common">Chinese bayberry</name>
    <dbReference type="NCBI Taxonomy" id="262757"/>
    <lineage>
        <taxon>Eukaryota</taxon>
        <taxon>Viridiplantae</taxon>
        <taxon>Streptophyta</taxon>
        <taxon>Embryophyta</taxon>
        <taxon>Tracheophyta</taxon>
        <taxon>Spermatophyta</taxon>
        <taxon>Magnoliopsida</taxon>
        <taxon>eudicotyledons</taxon>
        <taxon>Gunneridae</taxon>
        <taxon>Pentapetalae</taxon>
        <taxon>rosids</taxon>
        <taxon>fabids</taxon>
        <taxon>Fagales</taxon>
        <taxon>Myricaceae</taxon>
        <taxon>Morella</taxon>
    </lineage>
</organism>
<sequence length="651" mass="71507">MNLSTLFRASAPLFPPPHSTSSSRTNATENIAIEGRNLNFSTRTRQGNVVPILQDCTLRIPSGQFWMLLGPNGCGKSTLLKILAGLLNPNYGTVYVKGPKSFVFQNPDHQVVMPTVEADVAFGLGKLNMTDDEVRSRVSKALDAVGMSSFLKRSVQTLSGGQKQRVAIAGALAETCKVLLLDELTTFLDETDQVGVIKAVRNSLDSSEEVTALWVTHRLEELEYADGAVYMENGEIVMLGIQLPENPITVRLRVASGLTPFVTVAGWKHEAFALLGKKKSSSAMKPFEDNKDDVETGMLDKDRDKIARNTRGLKVHNQALLSGLAYCISSCSMILINKFVLSSYNFNAGISLMVYQNLISVIIVSTLSFLGVISTEPLTWRLVKVWLPVNVIFVGMLITSMFSLKYINVAMVTVLKNVTNVITAVGEMYLFSKHHDSRVWAALFLMIISAITGGITDISFHAVGYTWQIINCFLTASYSLTLRRVMDTAKQVTKSGNLNEFSMVLLNNTLSLPLGILLILVFNEVDYLSGTPLLRLPTFWCVMTLSGVLGLAISFTSMWFLHQTGATTYSLVGSLNKIPLSVAGIFLFHVPTSLENSASIFFGPRCGRDHLKNSASYVSLSDNYKEMAPESSTISGSHQAFCQQHKEKKKD</sequence>
<gene>
    <name evidence="6" type="ORF">CJ030_MR6G010864</name>
</gene>
<keyword evidence="4" id="KW-0472">Membrane</keyword>
<dbReference type="InterPro" id="IPR015856">
    <property type="entry name" value="ABC_transpr_CbiO/EcfA_su"/>
</dbReference>
<dbReference type="InterPro" id="IPR017871">
    <property type="entry name" value="ABC_transporter-like_CS"/>
</dbReference>
<feature type="transmembrane region" description="Helical" evidence="4">
    <location>
        <begin position="501"/>
        <end position="522"/>
    </location>
</feature>
<evidence type="ECO:0000256" key="1">
    <source>
        <dbReference type="ARBA" id="ARBA00022448"/>
    </source>
</evidence>
<dbReference type="Pfam" id="PF00005">
    <property type="entry name" value="ABC_tran"/>
    <property type="match status" value="1"/>
</dbReference>
<protein>
    <submittedName>
        <fullName evidence="6">GDP-mannose transporter GONST1</fullName>
    </submittedName>
</protein>
<dbReference type="SMART" id="SM00382">
    <property type="entry name" value="AAA"/>
    <property type="match status" value="1"/>
</dbReference>
<keyword evidence="4" id="KW-0812">Transmembrane</keyword>
<dbReference type="GO" id="GO:0009941">
    <property type="term" value="C:chloroplast envelope"/>
    <property type="evidence" value="ECO:0007669"/>
    <property type="project" value="TreeGrafter"/>
</dbReference>
<dbReference type="GO" id="GO:0016887">
    <property type="term" value="F:ATP hydrolysis activity"/>
    <property type="evidence" value="ECO:0007669"/>
    <property type="project" value="InterPro"/>
</dbReference>
<reference evidence="6 7" key="1">
    <citation type="journal article" date="2019" name="Plant Biotechnol. J.">
        <title>The red bayberry genome and genetic basis of sex determination.</title>
        <authorList>
            <person name="Jia H.M."/>
            <person name="Jia H.J."/>
            <person name="Cai Q.L."/>
            <person name="Wang Y."/>
            <person name="Zhao H.B."/>
            <person name="Yang W.F."/>
            <person name="Wang G.Y."/>
            <person name="Li Y.H."/>
            <person name="Zhan D.L."/>
            <person name="Shen Y.T."/>
            <person name="Niu Q.F."/>
            <person name="Chang L."/>
            <person name="Qiu J."/>
            <person name="Zhao L."/>
            <person name="Xie H.B."/>
            <person name="Fu W.Y."/>
            <person name="Jin J."/>
            <person name="Li X.W."/>
            <person name="Jiao Y."/>
            <person name="Zhou C.C."/>
            <person name="Tu T."/>
            <person name="Chai C.Y."/>
            <person name="Gao J.L."/>
            <person name="Fan L.J."/>
            <person name="van de Weg E."/>
            <person name="Wang J.Y."/>
            <person name="Gao Z.S."/>
        </authorList>
    </citation>
    <scope>NUCLEOTIDE SEQUENCE [LARGE SCALE GENOMIC DNA]</scope>
    <source>
        <tissue evidence="6">Leaves</tissue>
    </source>
</reference>
<keyword evidence="7" id="KW-1185">Reference proteome</keyword>
<dbReference type="Pfam" id="PF03151">
    <property type="entry name" value="TPT"/>
    <property type="match status" value="1"/>
</dbReference>
<dbReference type="GO" id="GO:0055085">
    <property type="term" value="P:transmembrane transport"/>
    <property type="evidence" value="ECO:0007669"/>
    <property type="project" value="InterPro"/>
</dbReference>
<dbReference type="Proteomes" id="UP000516437">
    <property type="component" value="Chromosome 6"/>
</dbReference>
<dbReference type="PROSITE" id="PS50893">
    <property type="entry name" value="ABC_TRANSPORTER_2"/>
    <property type="match status" value="1"/>
</dbReference>
<dbReference type="GO" id="GO:0005524">
    <property type="term" value="F:ATP binding"/>
    <property type="evidence" value="ECO:0007669"/>
    <property type="project" value="UniProtKB-KW"/>
</dbReference>
<dbReference type="InterPro" id="IPR004853">
    <property type="entry name" value="Sugar_P_trans_dom"/>
</dbReference>
<dbReference type="SUPFAM" id="SSF52540">
    <property type="entry name" value="P-loop containing nucleoside triphosphate hydrolases"/>
    <property type="match status" value="1"/>
</dbReference>
<dbReference type="EMBL" id="RXIC02000024">
    <property type="protein sequence ID" value="KAB1210568.1"/>
    <property type="molecule type" value="Genomic_DNA"/>
</dbReference>
<feature type="transmembrane region" description="Helical" evidence="4">
    <location>
        <begin position="537"/>
        <end position="561"/>
    </location>
</feature>
<evidence type="ECO:0000259" key="5">
    <source>
        <dbReference type="PROSITE" id="PS50893"/>
    </source>
</evidence>
<comment type="caution">
    <text evidence="6">The sequence shown here is derived from an EMBL/GenBank/DDBJ whole genome shotgun (WGS) entry which is preliminary data.</text>
</comment>
<dbReference type="InterPro" id="IPR003593">
    <property type="entry name" value="AAA+_ATPase"/>
</dbReference>
<keyword evidence="1" id="KW-0813">Transport</keyword>
<proteinExistence type="predicted"/>
<keyword evidence="4" id="KW-1133">Transmembrane helix</keyword>
<feature type="transmembrane region" description="Helical" evidence="4">
    <location>
        <begin position="352"/>
        <end position="373"/>
    </location>
</feature>
<feature type="transmembrane region" description="Helical" evidence="4">
    <location>
        <begin position="319"/>
        <end position="340"/>
    </location>
</feature>
<dbReference type="Gene3D" id="3.40.50.300">
    <property type="entry name" value="P-loop containing nucleotide triphosphate hydrolases"/>
    <property type="match status" value="1"/>
</dbReference>
<accession>A0A6A1VFH4</accession>
<name>A0A6A1VFH4_9ROSI</name>